<dbReference type="Gene3D" id="3.40.50.300">
    <property type="entry name" value="P-loop containing nucleotide triphosphate hydrolases"/>
    <property type="match status" value="1"/>
</dbReference>
<dbReference type="STRING" id="1287727.SAMN05443999_10122"/>
<evidence type="ECO:0000256" key="1">
    <source>
        <dbReference type="SAM" id="MobiDB-lite"/>
    </source>
</evidence>
<dbReference type="RefSeq" id="WP_093030198.1">
    <property type="nucleotide sequence ID" value="NZ_FOAG01000001.1"/>
</dbReference>
<name>A0A1H7F8W7_9RHOB</name>
<proteinExistence type="predicted"/>
<evidence type="ECO:0000313" key="2">
    <source>
        <dbReference type="EMBL" id="SEK22573.1"/>
    </source>
</evidence>
<dbReference type="EMBL" id="FOAG01000001">
    <property type="protein sequence ID" value="SEK22573.1"/>
    <property type="molecule type" value="Genomic_DNA"/>
</dbReference>
<accession>A0A1H7F8W7</accession>
<protein>
    <recommendedName>
        <fullName evidence="4">Sulfotransferase family protein</fullName>
    </recommendedName>
</protein>
<evidence type="ECO:0008006" key="4">
    <source>
        <dbReference type="Google" id="ProtNLM"/>
    </source>
</evidence>
<evidence type="ECO:0000313" key="3">
    <source>
        <dbReference type="Proteomes" id="UP000199582"/>
    </source>
</evidence>
<reference evidence="2 3" key="1">
    <citation type="submission" date="2016-10" db="EMBL/GenBank/DDBJ databases">
        <authorList>
            <person name="de Groot N.N."/>
        </authorList>
    </citation>
    <scope>NUCLEOTIDE SEQUENCE [LARGE SCALE GENOMIC DNA]</scope>
    <source>
        <strain evidence="2 3">DSM 100674</strain>
    </source>
</reference>
<dbReference type="AlphaFoldDB" id="A0A1H7F8W7"/>
<dbReference type="SUPFAM" id="SSF52540">
    <property type="entry name" value="P-loop containing nucleoside triphosphate hydrolases"/>
    <property type="match status" value="1"/>
</dbReference>
<organism evidence="2 3">
    <name type="scientific">Roseovarius azorensis</name>
    <dbReference type="NCBI Taxonomy" id="1287727"/>
    <lineage>
        <taxon>Bacteria</taxon>
        <taxon>Pseudomonadati</taxon>
        <taxon>Pseudomonadota</taxon>
        <taxon>Alphaproteobacteria</taxon>
        <taxon>Rhodobacterales</taxon>
        <taxon>Roseobacteraceae</taxon>
        <taxon>Roseovarius</taxon>
    </lineage>
</organism>
<dbReference type="OrthoDB" id="547419at2"/>
<keyword evidence="3" id="KW-1185">Reference proteome</keyword>
<sequence>MLWVHIGMPKTGTTALQSYLHRNPGFLHDNGIHYMISGRDRGTGTARLICHNSLAVDMNRTAQTLPPGLAEKFIAEYRDNRPAHCVMSSEMFFARDLSALRNALFCQIDDPVRIVVYLRRFDDFIEADYKQRAKNGLPTGGAAAFVGGCLARIETDPDYMNFGAIFDRIQTTVPGAVIVPRLYLRDEMTGNNVIPDFLSLFGVASANIVPPETEANRTLSRLASEALGVFHDRAAGFDKKRCRRLGRTLQQSNDPGLFASGDVLTPEERDTINDLLERRNETMRQTYFPGRDHLFPPSARPASPEVPMRGDPEELPRFQYAVRSILKLLAAES</sequence>
<dbReference type="Proteomes" id="UP000199582">
    <property type="component" value="Unassembled WGS sequence"/>
</dbReference>
<dbReference type="InterPro" id="IPR027417">
    <property type="entry name" value="P-loop_NTPase"/>
</dbReference>
<gene>
    <name evidence="2" type="ORF">SAMN05443999_10122</name>
</gene>
<feature type="region of interest" description="Disordered" evidence="1">
    <location>
        <begin position="291"/>
        <end position="312"/>
    </location>
</feature>